<sequence length="189" mass="20630">MCGLQGFSTLNLPRIQNAILGWLSQPPTRSFIANLVAENPRLKDRPRAQAVDDILASLEVTVLDIKQKGGISTPIANVYINSPTESPESWYRWREHICDIRYTSLYDGTGTAQSNLLCTGCHGVDHPRGLCPYPSLPGWNGPTYTLADKKNAKSRGNAVVSNQAPRVRDVRPPKVGVQCAEGGSDMLNS</sequence>
<dbReference type="EMBL" id="LUGG01000009">
    <property type="protein sequence ID" value="OBZ72437.1"/>
    <property type="molecule type" value="Genomic_DNA"/>
</dbReference>
<name>A0A1C7M7A5_GRIFR</name>
<proteinExistence type="predicted"/>
<gene>
    <name evidence="1" type="ORF">A0H81_07660</name>
</gene>
<keyword evidence="2" id="KW-1185">Reference proteome</keyword>
<protein>
    <submittedName>
        <fullName evidence="1">Uncharacterized protein</fullName>
    </submittedName>
</protein>
<evidence type="ECO:0000313" key="2">
    <source>
        <dbReference type="Proteomes" id="UP000092993"/>
    </source>
</evidence>
<reference evidence="1 2" key="1">
    <citation type="submission" date="2016-03" db="EMBL/GenBank/DDBJ databases">
        <title>Whole genome sequencing of Grifola frondosa 9006-11.</title>
        <authorList>
            <person name="Min B."/>
            <person name="Park H."/>
            <person name="Kim J.-G."/>
            <person name="Cho H."/>
            <person name="Oh Y.-L."/>
            <person name="Kong W.-S."/>
            <person name="Choi I.-G."/>
        </authorList>
    </citation>
    <scope>NUCLEOTIDE SEQUENCE [LARGE SCALE GENOMIC DNA]</scope>
    <source>
        <strain evidence="1 2">9006-11</strain>
    </source>
</reference>
<organism evidence="1 2">
    <name type="scientific">Grifola frondosa</name>
    <name type="common">Maitake</name>
    <name type="synonym">Polyporus frondosus</name>
    <dbReference type="NCBI Taxonomy" id="5627"/>
    <lineage>
        <taxon>Eukaryota</taxon>
        <taxon>Fungi</taxon>
        <taxon>Dikarya</taxon>
        <taxon>Basidiomycota</taxon>
        <taxon>Agaricomycotina</taxon>
        <taxon>Agaricomycetes</taxon>
        <taxon>Polyporales</taxon>
        <taxon>Grifolaceae</taxon>
        <taxon>Grifola</taxon>
    </lineage>
</organism>
<comment type="caution">
    <text evidence="1">The sequence shown here is derived from an EMBL/GenBank/DDBJ whole genome shotgun (WGS) entry which is preliminary data.</text>
</comment>
<dbReference type="Proteomes" id="UP000092993">
    <property type="component" value="Unassembled WGS sequence"/>
</dbReference>
<evidence type="ECO:0000313" key="1">
    <source>
        <dbReference type="EMBL" id="OBZ72437.1"/>
    </source>
</evidence>
<dbReference type="AlphaFoldDB" id="A0A1C7M7A5"/>
<accession>A0A1C7M7A5</accession>
<dbReference type="OrthoDB" id="2803824at2759"/>
<dbReference type="STRING" id="5627.A0A1C7M7A5"/>